<name>A0A7Y9EZR4_9ACTN</name>
<dbReference type="CDD" id="cd02120">
    <property type="entry name" value="PA_subtilisin_like"/>
    <property type="match status" value="1"/>
</dbReference>
<keyword evidence="2 5" id="KW-0378">Hydrolase</keyword>
<dbReference type="PROSITE" id="PS00138">
    <property type="entry name" value="SUBTILASE_SER"/>
    <property type="match status" value="1"/>
</dbReference>
<dbReference type="PRINTS" id="PR00723">
    <property type="entry name" value="SUBTILISIN"/>
</dbReference>
<feature type="domain" description="Peptidase C-terminal archaeal/bacterial" evidence="9">
    <location>
        <begin position="875"/>
        <end position="932"/>
    </location>
</feature>
<feature type="signal peptide" evidence="6">
    <location>
        <begin position="1"/>
        <end position="36"/>
    </location>
</feature>
<keyword evidence="11" id="KW-1185">Reference proteome</keyword>
<dbReference type="Gene3D" id="3.50.30.30">
    <property type="match status" value="1"/>
</dbReference>
<feature type="chain" id="PRO_5030531979" description="Peptidase inhibitor I9" evidence="6">
    <location>
        <begin position="37"/>
        <end position="1010"/>
    </location>
</feature>
<accession>A0A7Y9EZR4</accession>
<evidence type="ECO:0000256" key="2">
    <source>
        <dbReference type="ARBA" id="ARBA00022801"/>
    </source>
</evidence>
<protein>
    <recommendedName>
        <fullName evidence="12">Peptidase inhibitor I9</fullName>
    </recommendedName>
</protein>
<dbReference type="InterPro" id="IPR023828">
    <property type="entry name" value="Peptidase_S8_Ser-AS"/>
</dbReference>
<feature type="active site" description="Charge relay system" evidence="4 5">
    <location>
        <position position="196"/>
    </location>
</feature>
<feature type="domain" description="Peptidase S8/S53" evidence="7">
    <location>
        <begin position="187"/>
        <end position="672"/>
    </location>
</feature>
<organism evidence="10 11">
    <name type="scientific">Nocardioides marinisabuli</name>
    <dbReference type="NCBI Taxonomy" id="419476"/>
    <lineage>
        <taxon>Bacteria</taxon>
        <taxon>Bacillati</taxon>
        <taxon>Actinomycetota</taxon>
        <taxon>Actinomycetes</taxon>
        <taxon>Propionibacteriales</taxon>
        <taxon>Nocardioidaceae</taxon>
        <taxon>Nocardioides</taxon>
    </lineage>
</organism>
<comment type="caution">
    <text evidence="10">The sequence shown here is derived from an EMBL/GenBank/DDBJ whole genome shotgun (WGS) entry which is preliminary data.</text>
</comment>
<gene>
    <name evidence="10" type="ORF">BKA08_001122</name>
</gene>
<dbReference type="PANTHER" id="PTHR10795">
    <property type="entry name" value="PROPROTEIN CONVERTASE SUBTILISIN/KEXIN"/>
    <property type="match status" value="1"/>
</dbReference>
<keyword evidence="3 5" id="KW-0720">Serine protease</keyword>
<sequence length="1010" mass="103899">MHTTAASRSARQRSIGLISAGLLAAGVAASVPAASAADETATPQAPSGADALTSYDAGRYVVVLREPAAAAYAGGDRRFAATRAAEGGQFRADSAKVRAYTAHLEREQEALAEEAGVEPVLSNTIASNSFVADLSAEQALELAGDRRVLLVEKNVARELDTWNTGDALGMTGKKGAWKQEGPRGKAGDGVVAGVIDSGYWPESASFSGNAIGEEPRTKWDISMDAEGNTRMEKLDGGVFTGACEAGEEFEVTLCNDKVIGARYYSDSFEAQIASGAVEMAEDEFLSARDGGGHGSHTASTTAGNIVRGVEVEGREFGKLSGMAPAAKIAVYKVCWEDTDPNTGGCYTDAILGAIDDAVADGVDVLNFSISGATDTVVDSVEVAFEGAAEAGVFVAASAGNSGPDASTVAHNSPWLTTVASTTHVNFENTVKLGDGTKLVGASISGTRLPQTPMIDSVSAAGTDDLADAALCGPETLDPALVEGKIVVCDRGAYARVDKSAEVARAGGVGMIMVNPSENSLDADFHSVPTIHLDEVDGPKVYDYLDEAGEDATAAFLLGNKTDKVTPLPQVSGFSSRGPAVANESDILKPDIAAPGSSVLAAVSPPTNAGRDYDLYSGTSMAAPHVAGLGAFLMGTYPTWSPQDVQSAMMTTANRTRTAEGKGSDDAHAQGAGIVNPKKFFNPGWHIGSNAREWRGFLTGQGLPTGVPAIPATEVNLPSMAQGQVAGTTSFTRTMVSTMAGTWKVKVRVPGFEASVPATVTAKRKGDIEDLTIEFTRTDAPLGEFAQGVVTLKGPTKMRLPVALRPVSVKAPLAVEGTGTDGSTTVEITPSTTGELAIGTAGLAKGISADGSVDEGGAVLSECIEIPEGVDFARFDLDATDDSSDLDLFVYAAASCDPSTIYAYAGQSATGSADERVDITAPEAGAYYFEVAGYAAGSEGSPIAYDFDTFLVGAGADLGDLTADPNPVPTQSQQPTTFDVSWSGLEEGAEYLGLLTYDGALAPTVLSVSTE</sequence>
<evidence type="ECO:0000256" key="5">
    <source>
        <dbReference type="PROSITE-ProRule" id="PRU01240"/>
    </source>
</evidence>
<dbReference type="InterPro" id="IPR045051">
    <property type="entry name" value="SBT"/>
</dbReference>
<dbReference type="InterPro" id="IPR015500">
    <property type="entry name" value="Peptidase_S8_subtilisin-rel"/>
</dbReference>
<reference evidence="10 11" key="1">
    <citation type="submission" date="2020-07" db="EMBL/GenBank/DDBJ databases">
        <title>Sequencing the genomes of 1000 actinobacteria strains.</title>
        <authorList>
            <person name="Klenk H.-P."/>
        </authorList>
    </citation>
    <scope>NUCLEOTIDE SEQUENCE [LARGE SCALE GENOMIC DNA]</scope>
    <source>
        <strain evidence="10 11">DSM 18965</strain>
    </source>
</reference>
<evidence type="ECO:0000313" key="11">
    <source>
        <dbReference type="Proteomes" id="UP000516957"/>
    </source>
</evidence>
<dbReference type="GO" id="GO:0004252">
    <property type="term" value="F:serine-type endopeptidase activity"/>
    <property type="evidence" value="ECO:0007669"/>
    <property type="project" value="UniProtKB-UniRule"/>
</dbReference>
<dbReference type="AlphaFoldDB" id="A0A7Y9EZR4"/>
<dbReference type="Gene3D" id="2.60.120.380">
    <property type="match status" value="1"/>
</dbReference>
<dbReference type="InterPro" id="IPR036852">
    <property type="entry name" value="Peptidase_S8/S53_dom_sf"/>
</dbReference>
<dbReference type="Gene3D" id="3.40.50.200">
    <property type="entry name" value="Peptidase S8/S53 domain"/>
    <property type="match status" value="1"/>
</dbReference>
<evidence type="ECO:0000256" key="4">
    <source>
        <dbReference type="PIRSR" id="PIRSR615500-1"/>
    </source>
</evidence>
<dbReference type="Pfam" id="PF00082">
    <property type="entry name" value="Peptidase_S8"/>
    <property type="match status" value="1"/>
</dbReference>
<dbReference type="InterPro" id="IPR003137">
    <property type="entry name" value="PA_domain"/>
</dbReference>
<evidence type="ECO:0000256" key="6">
    <source>
        <dbReference type="SAM" id="SignalP"/>
    </source>
</evidence>
<comment type="similarity">
    <text evidence="5">Belongs to the peptidase S8 family.</text>
</comment>
<dbReference type="InterPro" id="IPR034197">
    <property type="entry name" value="Peptidases_S8_3"/>
</dbReference>
<dbReference type="Proteomes" id="UP000516957">
    <property type="component" value="Unassembled WGS sequence"/>
</dbReference>
<dbReference type="RefSeq" id="WP_179614724.1">
    <property type="nucleotide sequence ID" value="NZ_CP059163.1"/>
</dbReference>
<dbReference type="GO" id="GO:0006508">
    <property type="term" value="P:proteolysis"/>
    <property type="evidence" value="ECO:0007669"/>
    <property type="project" value="UniProtKB-KW"/>
</dbReference>
<keyword evidence="6" id="KW-0732">Signal</keyword>
<dbReference type="Pfam" id="PF02225">
    <property type="entry name" value="PA"/>
    <property type="match status" value="1"/>
</dbReference>
<evidence type="ECO:0000259" key="7">
    <source>
        <dbReference type="Pfam" id="PF00082"/>
    </source>
</evidence>
<dbReference type="SUPFAM" id="SSF52743">
    <property type="entry name" value="Subtilisin-like"/>
    <property type="match status" value="1"/>
</dbReference>
<feature type="active site" description="Charge relay system" evidence="4 5">
    <location>
        <position position="619"/>
    </location>
</feature>
<keyword evidence="1 5" id="KW-0645">Protease</keyword>
<evidence type="ECO:0000256" key="1">
    <source>
        <dbReference type="ARBA" id="ARBA00022670"/>
    </source>
</evidence>
<evidence type="ECO:0008006" key="12">
    <source>
        <dbReference type="Google" id="ProtNLM"/>
    </source>
</evidence>
<dbReference type="Pfam" id="PF04151">
    <property type="entry name" value="PPC"/>
    <property type="match status" value="1"/>
</dbReference>
<dbReference type="InterPro" id="IPR007280">
    <property type="entry name" value="Peptidase_C_arc/bac"/>
</dbReference>
<dbReference type="CDD" id="cd04852">
    <property type="entry name" value="Peptidases_S8_3"/>
    <property type="match status" value="1"/>
</dbReference>
<dbReference type="InterPro" id="IPR000209">
    <property type="entry name" value="Peptidase_S8/S53_dom"/>
</dbReference>
<dbReference type="PROSITE" id="PS51892">
    <property type="entry name" value="SUBTILASE"/>
    <property type="match status" value="1"/>
</dbReference>
<dbReference type="EMBL" id="JACCBE010000001">
    <property type="protein sequence ID" value="NYD56884.1"/>
    <property type="molecule type" value="Genomic_DNA"/>
</dbReference>
<evidence type="ECO:0000259" key="8">
    <source>
        <dbReference type="Pfam" id="PF02225"/>
    </source>
</evidence>
<proteinExistence type="inferred from homology"/>
<feature type="domain" description="PA" evidence="8">
    <location>
        <begin position="477"/>
        <end position="537"/>
    </location>
</feature>
<evidence type="ECO:0000313" key="10">
    <source>
        <dbReference type="EMBL" id="NYD56884.1"/>
    </source>
</evidence>
<feature type="active site" description="Charge relay system" evidence="4 5">
    <location>
        <position position="293"/>
    </location>
</feature>
<evidence type="ECO:0000256" key="3">
    <source>
        <dbReference type="ARBA" id="ARBA00022825"/>
    </source>
</evidence>
<evidence type="ECO:0000259" key="9">
    <source>
        <dbReference type="Pfam" id="PF04151"/>
    </source>
</evidence>